<sequence length="315" mass="33396">MADLFAFASFAAVVEEGSISAGARRRSITQPAMSRQIQRLEEELGVRLLVRGNGPVRPTPAGARFYDRVTDLLALAENVVGRTKQESGQTRAILHVIAPSATITSAIAPYLVARGAAAPVLDCDDADPFRVFDLAATRGADLGISTTTPRPGWRGRRLSAARVWAHVPREHDLARRAEVGVGELVQHPLVLLTPNSAARRALDHEVGRAGLAYDDPITVRQPTIARALVAAGRGIAVLTDDPAPGTVTVPIAGADGCLEAQLYAGWDADGPRAPLIEAVVDDLAGFLAERGRGRARQAARRSRLVRSAGSEPEGR</sequence>
<dbReference type="Pfam" id="PF00126">
    <property type="entry name" value="HTH_1"/>
    <property type="match status" value="1"/>
</dbReference>
<dbReference type="Gene3D" id="1.10.10.10">
    <property type="entry name" value="Winged helix-like DNA-binding domain superfamily/Winged helix DNA-binding domain"/>
    <property type="match status" value="1"/>
</dbReference>
<dbReference type="InterPro" id="IPR000847">
    <property type="entry name" value="LysR_HTH_N"/>
</dbReference>
<keyword evidence="4" id="KW-0804">Transcription</keyword>
<evidence type="ECO:0000256" key="3">
    <source>
        <dbReference type="ARBA" id="ARBA00023125"/>
    </source>
</evidence>
<evidence type="ECO:0000256" key="1">
    <source>
        <dbReference type="ARBA" id="ARBA00009437"/>
    </source>
</evidence>
<dbReference type="CDD" id="cd05466">
    <property type="entry name" value="PBP2_LTTR_substrate"/>
    <property type="match status" value="1"/>
</dbReference>
<organism evidence="6 7">
    <name type="scientific">Microbacterium plantarum</name>
    <dbReference type="NCBI Taxonomy" id="1816425"/>
    <lineage>
        <taxon>Bacteria</taxon>
        <taxon>Bacillati</taxon>
        <taxon>Actinomycetota</taxon>
        <taxon>Actinomycetes</taxon>
        <taxon>Micrococcales</taxon>
        <taxon>Microbacteriaceae</taxon>
        <taxon>Microbacterium</taxon>
    </lineage>
</organism>
<dbReference type="InterPro" id="IPR005119">
    <property type="entry name" value="LysR_subst-bd"/>
</dbReference>
<dbReference type="PRINTS" id="PR00039">
    <property type="entry name" value="HTHLYSR"/>
</dbReference>
<dbReference type="InterPro" id="IPR036390">
    <property type="entry name" value="WH_DNA-bd_sf"/>
</dbReference>
<dbReference type="Pfam" id="PF03466">
    <property type="entry name" value="LysR_substrate"/>
    <property type="match status" value="1"/>
</dbReference>
<keyword evidence="2" id="KW-0805">Transcription regulation</keyword>
<evidence type="ECO:0000256" key="2">
    <source>
        <dbReference type="ARBA" id="ARBA00023015"/>
    </source>
</evidence>
<dbReference type="SUPFAM" id="SSF53850">
    <property type="entry name" value="Periplasmic binding protein-like II"/>
    <property type="match status" value="1"/>
</dbReference>
<keyword evidence="3" id="KW-0238">DNA-binding</keyword>
<accession>A0ABV5EUG5</accession>
<evidence type="ECO:0000313" key="7">
    <source>
        <dbReference type="Proteomes" id="UP001589643"/>
    </source>
</evidence>
<comment type="similarity">
    <text evidence="1">Belongs to the LysR transcriptional regulatory family.</text>
</comment>
<dbReference type="PROSITE" id="PS50931">
    <property type="entry name" value="HTH_LYSR"/>
    <property type="match status" value="1"/>
</dbReference>
<dbReference type="InterPro" id="IPR036388">
    <property type="entry name" value="WH-like_DNA-bd_sf"/>
</dbReference>
<evidence type="ECO:0000256" key="4">
    <source>
        <dbReference type="ARBA" id="ARBA00023163"/>
    </source>
</evidence>
<comment type="caution">
    <text evidence="6">The sequence shown here is derived from an EMBL/GenBank/DDBJ whole genome shotgun (WGS) entry which is preliminary data.</text>
</comment>
<feature type="domain" description="HTH lysR-type" evidence="5">
    <location>
        <begin position="10"/>
        <end position="59"/>
    </location>
</feature>
<dbReference type="InterPro" id="IPR050950">
    <property type="entry name" value="HTH-type_LysR_regulators"/>
</dbReference>
<dbReference type="SUPFAM" id="SSF46785">
    <property type="entry name" value="Winged helix' DNA-binding domain"/>
    <property type="match status" value="1"/>
</dbReference>
<dbReference type="RefSeq" id="WP_378719314.1">
    <property type="nucleotide sequence ID" value="NZ_JBHLHV010000002.1"/>
</dbReference>
<protein>
    <submittedName>
        <fullName evidence="6">LysR family transcriptional regulator</fullName>
    </submittedName>
</protein>
<dbReference type="Proteomes" id="UP001589643">
    <property type="component" value="Unassembled WGS sequence"/>
</dbReference>
<dbReference type="EMBL" id="JBHLHV010000002">
    <property type="protein sequence ID" value="MFB8893610.1"/>
    <property type="molecule type" value="Genomic_DNA"/>
</dbReference>
<reference evidence="6 7" key="1">
    <citation type="submission" date="2024-08" db="EMBL/GenBank/DDBJ databases">
        <title>Heavy metals resistant antinobacteria isolated from wastewater.</title>
        <authorList>
            <person name="Roman Ponce B."/>
            <person name="Blanco Mercado M.A."/>
            <person name="Avila Aldana I.N."/>
            <person name="Morales Arrieta S."/>
        </authorList>
    </citation>
    <scope>NUCLEOTIDE SEQUENCE [LARGE SCALE GENOMIC DNA]</scope>
    <source>
        <strain evidence="7">sma-1</strain>
    </source>
</reference>
<dbReference type="Gene3D" id="3.40.190.290">
    <property type="match status" value="1"/>
</dbReference>
<gene>
    <name evidence="6" type="ORF">AB7P39_12240</name>
</gene>
<evidence type="ECO:0000259" key="5">
    <source>
        <dbReference type="PROSITE" id="PS50931"/>
    </source>
</evidence>
<evidence type="ECO:0000313" key="6">
    <source>
        <dbReference type="EMBL" id="MFB8893610.1"/>
    </source>
</evidence>
<dbReference type="PANTHER" id="PTHR30419">
    <property type="entry name" value="HTH-TYPE TRANSCRIPTIONAL REGULATOR YBHD"/>
    <property type="match status" value="1"/>
</dbReference>
<proteinExistence type="inferred from homology"/>
<dbReference type="PANTHER" id="PTHR30419:SF2">
    <property type="entry name" value="LYSR FAMILY TRANSCRIPTIONAL REGULATOR"/>
    <property type="match status" value="1"/>
</dbReference>
<name>A0ABV5EUG5_9MICO</name>
<keyword evidence="7" id="KW-1185">Reference proteome</keyword>